<dbReference type="PANTHER" id="PTHR11017">
    <property type="entry name" value="LEUCINE-RICH REPEAT-CONTAINING PROTEIN"/>
    <property type="match status" value="1"/>
</dbReference>
<accession>A0AA88UHT7</accession>
<dbReference type="InterPro" id="IPR044974">
    <property type="entry name" value="Disease_R_plants"/>
</dbReference>
<proteinExistence type="predicted"/>
<evidence type="ECO:0000313" key="2">
    <source>
        <dbReference type="EMBL" id="KAK2975692.1"/>
    </source>
</evidence>
<dbReference type="PANTHER" id="PTHR11017:SF267">
    <property type="entry name" value="TMV RESISTANCE PROTEIN N-LIKE"/>
    <property type="match status" value="1"/>
</dbReference>
<keyword evidence="3" id="KW-1185">Reference proteome</keyword>
<dbReference type="Pfam" id="PF01582">
    <property type="entry name" value="TIR"/>
    <property type="match status" value="1"/>
</dbReference>
<organism evidence="2 3">
    <name type="scientific">Escallonia rubra</name>
    <dbReference type="NCBI Taxonomy" id="112253"/>
    <lineage>
        <taxon>Eukaryota</taxon>
        <taxon>Viridiplantae</taxon>
        <taxon>Streptophyta</taxon>
        <taxon>Embryophyta</taxon>
        <taxon>Tracheophyta</taxon>
        <taxon>Spermatophyta</taxon>
        <taxon>Magnoliopsida</taxon>
        <taxon>eudicotyledons</taxon>
        <taxon>Gunneridae</taxon>
        <taxon>Pentapetalae</taxon>
        <taxon>asterids</taxon>
        <taxon>campanulids</taxon>
        <taxon>Escalloniales</taxon>
        <taxon>Escalloniaceae</taxon>
        <taxon>Escallonia</taxon>
    </lineage>
</organism>
<protein>
    <recommendedName>
        <fullName evidence="1">TIR domain-containing protein</fullName>
    </recommendedName>
</protein>
<reference evidence="2" key="1">
    <citation type="submission" date="2022-12" db="EMBL/GenBank/DDBJ databases">
        <title>Draft genome assemblies for two species of Escallonia (Escalloniales).</title>
        <authorList>
            <person name="Chanderbali A."/>
            <person name="Dervinis C."/>
            <person name="Anghel I."/>
            <person name="Soltis D."/>
            <person name="Soltis P."/>
            <person name="Zapata F."/>
        </authorList>
    </citation>
    <scope>NUCLEOTIDE SEQUENCE</scope>
    <source>
        <strain evidence="2">UCBG92.1500</strain>
        <tissue evidence="2">Leaf</tissue>
    </source>
</reference>
<evidence type="ECO:0000313" key="3">
    <source>
        <dbReference type="Proteomes" id="UP001187471"/>
    </source>
</evidence>
<dbReference type="EMBL" id="JAVXUO010002166">
    <property type="protein sequence ID" value="KAK2975692.1"/>
    <property type="molecule type" value="Genomic_DNA"/>
</dbReference>
<dbReference type="AlphaFoldDB" id="A0AA88UHT7"/>
<dbReference type="Gene3D" id="3.40.50.10140">
    <property type="entry name" value="Toll/interleukin-1 receptor homology (TIR) domain"/>
    <property type="match status" value="1"/>
</dbReference>
<sequence length="113" mass="12751">MDWTQDKIVFGIGSQTQDKMVFGLDTASEARTLVRLSEIISTQLWSKQDNNEKEGGGNLKREVDKAIKGSQTFSKDYATSKWCLDELVMILDCKDTSRHAVSPIFYDVEPSEV</sequence>
<name>A0AA88UHT7_9ASTE</name>
<dbReference type="GO" id="GO:0007165">
    <property type="term" value="P:signal transduction"/>
    <property type="evidence" value="ECO:0007669"/>
    <property type="project" value="InterPro"/>
</dbReference>
<feature type="domain" description="TIR" evidence="1">
    <location>
        <begin position="49"/>
        <end position="113"/>
    </location>
</feature>
<dbReference type="InterPro" id="IPR000157">
    <property type="entry name" value="TIR_dom"/>
</dbReference>
<dbReference type="InterPro" id="IPR035897">
    <property type="entry name" value="Toll_tir_struct_dom_sf"/>
</dbReference>
<evidence type="ECO:0000259" key="1">
    <source>
        <dbReference type="Pfam" id="PF01582"/>
    </source>
</evidence>
<gene>
    <name evidence="2" type="ORF">RJ640_014486</name>
</gene>
<comment type="caution">
    <text evidence="2">The sequence shown here is derived from an EMBL/GenBank/DDBJ whole genome shotgun (WGS) entry which is preliminary data.</text>
</comment>
<dbReference type="GO" id="GO:0006952">
    <property type="term" value="P:defense response"/>
    <property type="evidence" value="ECO:0007669"/>
    <property type="project" value="InterPro"/>
</dbReference>
<dbReference type="Proteomes" id="UP001187471">
    <property type="component" value="Unassembled WGS sequence"/>
</dbReference>
<dbReference type="SUPFAM" id="SSF52200">
    <property type="entry name" value="Toll/Interleukin receptor TIR domain"/>
    <property type="match status" value="1"/>
</dbReference>